<dbReference type="InterPro" id="IPR050625">
    <property type="entry name" value="ParA/MinD_ATPase"/>
</dbReference>
<proteinExistence type="predicted"/>
<dbReference type="Gene3D" id="3.40.50.300">
    <property type="entry name" value="P-loop containing nucleotide triphosphate hydrolases"/>
    <property type="match status" value="1"/>
</dbReference>
<accession>A0ABT5Z672</accession>
<evidence type="ECO:0000313" key="2">
    <source>
        <dbReference type="Proteomes" id="UP001220022"/>
    </source>
</evidence>
<evidence type="ECO:0008006" key="3">
    <source>
        <dbReference type="Google" id="ProtNLM"/>
    </source>
</evidence>
<dbReference type="Proteomes" id="UP001220022">
    <property type="component" value="Unassembled WGS sequence"/>
</dbReference>
<reference evidence="1 2" key="1">
    <citation type="submission" date="2023-03" db="EMBL/GenBank/DDBJ databases">
        <title>Draft genome sequence of type strain Streptomyces ferralitis JCM 14344.</title>
        <authorList>
            <person name="Klaysubun C."/>
            <person name="Duangmal K."/>
        </authorList>
    </citation>
    <scope>NUCLEOTIDE SEQUENCE [LARGE SCALE GENOMIC DNA]</scope>
    <source>
        <strain evidence="1 2">JCM 14344</strain>
    </source>
</reference>
<name>A0ABT5Z672_9ACTN</name>
<dbReference type="RefSeq" id="WP_275818784.1">
    <property type="nucleotide sequence ID" value="NZ_BAAANM010000009.1"/>
</dbReference>
<organism evidence="1 2">
    <name type="scientific">Streptantibioticus ferralitis</name>
    <dbReference type="NCBI Taxonomy" id="236510"/>
    <lineage>
        <taxon>Bacteria</taxon>
        <taxon>Bacillati</taxon>
        <taxon>Actinomycetota</taxon>
        <taxon>Actinomycetes</taxon>
        <taxon>Kitasatosporales</taxon>
        <taxon>Streptomycetaceae</taxon>
        <taxon>Streptantibioticus</taxon>
    </lineage>
</organism>
<comment type="caution">
    <text evidence="1">The sequence shown here is derived from an EMBL/GenBank/DDBJ whole genome shotgun (WGS) entry which is preliminary data.</text>
</comment>
<gene>
    <name evidence="1" type="ORF">P2L57_27500</name>
</gene>
<keyword evidence="2" id="KW-1185">Reference proteome</keyword>
<dbReference type="InterPro" id="IPR027417">
    <property type="entry name" value="P-loop_NTPase"/>
</dbReference>
<dbReference type="PANTHER" id="PTHR43384:SF14">
    <property type="entry name" value="ESX-1 SECRETION-ASSOCIATED PROTEIN ESPI"/>
    <property type="match status" value="1"/>
</dbReference>
<protein>
    <recommendedName>
        <fullName evidence="3">MinD-like ATPase involved in chromosome partitioning or flagellar assembly</fullName>
    </recommendedName>
</protein>
<dbReference type="EMBL" id="JARHTQ010000022">
    <property type="protein sequence ID" value="MDF2259319.1"/>
    <property type="molecule type" value="Genomic_DNA"/>
</dbReference>
<sequence length="361" mass="37812">MPEDDWQRAVLNDVTARSAAAAMDPGPADPVPAIAAPAVVPLPPAAADVAPPSPEPPAPAPVLTPEAAALLTGKPRRGESAARRVGRSLRRLVASSAARETAEVTGVARQLQQPITTGRQIVVTSVHGGAGKTAITTLLGSAYAHYRSDPVLVMEANPTLGTLPVRLDAPSLRWTMSDVARVVAPSMRFDQVIGYLVALPEGGWLLPGSKGQIGARVSLDEYQTVAMALRRYFAITMVDCESLPGELARSAMAGAQARVLVAPATVEGVASARTVLEWMGSVPRPMLPGTVVALNATSPHTAIDLPAAERYLRVGDVRVVHVPYDRHLAAGGAVRLALLGQRTRDAAARLGAELLDRAVRR</sequence>
<evidence type="ECO:0000313" key="1">
    <source>
        <dbReference type="EMBL" id="MDF2259319.1"/>
    </source>
</evidence>
<dbReference type="PANTHER" id="PTHR43384">
    <property type="entry name" value="SEPTUM SITE-DETERMINING PROTEIN MIND HOMOLOG, CHLOROPLASTIC-RELATED"/>
    <property type="match status" value="1"/>
</dbReference>
<dbReference type="SUPFAM" id="SSF52540">
    <property type="entry name" value="P-loop containing nucleoside triphosphate hydrolases"/>
    <property type="match status" value="1"/>
</dbReference>